<dbReference type="OrthoDB" id="9805604at2"/>
<dbReference type="PANTHER" id="PTHR21485:SF6">
    <property type="entry name" value="N-ACYLNEURAMINATE CYTIDYLYLTRANSFERASE-RELATED"/>
    <property type="match status" value="1"/>
</dbReference>
<dbReference type="SUPFAM" id="SSF53448">
    <property type="entry name" value="Nucleotide-diphospho-sugar transferases"/>
    <property type="match status" value="1"/>
</dbReference>
<dbReference type="GO" id="GO:0008781">
    <property type="term" value="F:N-acylneuraminate cytidylyltransferase activity"/>
    <property type="evidence" value="ECO:0007669"/>
    <property type="project" value="TreeGrafter"/>
</dbReference>
<evidence type="ECO:0000313" key="2">
    <source>
        <dbReference type="Proteomes" id="UP000006346"/>
    </source>
</evidence>
<dbReference type="AlphaFoldDB" id="G7W764"/>
<proteinExistence type="predicted"/>
<organism evidence="1 2">
    <name type="scientific">Desulfosporosinus orientis (strain ATCC 19365 / DSM 765 / NCIMB 8382 / VKM B-1628 / Singapore I)</name>
    <name type="common">Desulfotomaculum orientis</name>
    <dbReference type="NCBI Taxonomy" id="768706"/>
    <lineage>
        <taxon>Bacteria</taxon>
        <taxon>Bacillati</taxon>
        <taxon>Bacillota</taxon>
        <taxon>Clostridia</taxon>
        <taxon>Eubacteriales</taxon>
        <taxon>Desulfitobacteriaceae</taxon>
        <taxon>Desulfosporosinus</taxon>
    </lineage>
</organism>
<dbReference type="HOGENOM" id="CLU_042930_5_0_9"/>
<dbReference type="Gene3D" id="3.90.550.10">
    <property type="entry name" value="Spore Coat Polysaccharide Biosynthesis Protein SpsA, Chain A"/>
    <property type="match status" value="1"/>
</dbReference>
<sequence length="214" mass="24540">MITTAIMPIKLTNERFPGKNTKLLGDKPLLQYELDSLLQLEMLDSVNVYCSDETVCSYLPANARFVKRPEYLDLPTSNFTQIFDSFMKEVDSDIYVYAHATAPFITSETMRQCIEAVASGKYDSAFCAVKIQDYLWQDGEPLNFDPTNVPRSQDLKPIYRETSGVYVFTREAYEKCHRRIGLNPFVKEVTFKEAVDINNPEDFRLAEALLDLDV</sequence>
<dbReference type="InterPro" id="IPR050793">
    <property type="entry name" value="CMP-NeuNAc_synthase"/>
</dbReference>
<dbReference type="InterPro" id="IPR003329">
    <property type="entry name" value="Cytidylyl_trans"/>
</dbReference>
<protein>
    <submittedName>
        <fullName evidence="1">CMP-N-acetylneuraminic acid synthetase</fullName>
    </submittedName>
</protein>
<dbReference type="STRING" id="768706.Desor_5187"/>
<accession>G7W764</accession>
<name>G7W764_DESOD</name>
<dbReference type="Pfam" id="PF02348">
    <property type="entry name" value="CTP_transf_3"/>
    <property type="match status" value="1"/>
</dbReference>
<dbReference type="InterPro" id="IPR029044">
    <property type="entry name" value="Nucleotide-diphossugar_trans"/>
</dbReference>
<gene>
    <name evidence="1" type="ordered locus">Desor_5187</name>
</gene>
<reference evidence="2" key="1">
    <citation type="submission" date="2011-11" db="EMBL/GenBank/DDBJ databases">
        <title>Complete sequence of Desulfosporosinus orientis DSM 765.</title>
        <authorList>
            <person name="Lucas S."/>
            <person name="Han J."/>
            <person name="Lapidus A."/>
            <person name="Cheng J.-F."/>
            <person name="Goodwin L."/>
            <person name="Pitluck S."/>
            <person name="Peters L."/>
            <person name="Ovchinnikova G."/>
            <person name="Teshima H."/>
            <person name="Detter J.C."/>
            <person name="Han C."/>
            <person name="Tapia R."/>
            <person name="Land M."/>
            <person name="Hauser L."/>
            <person name="Kyrpides N."/>
            <person name="Ivanova N."/>
            <person name="Pagani I."/>
            <person name="Pester M."/>
            <person name="Spring S."/>
            <person name="Ollivier B."/>
            <person name="Rattei T."/>
            <person name="Klenk H.-P."/>
            <person name="Wagner M."/>
            <person name="Loy A."/>
            <person name="Woyke T."/>
        </authorList>
    </citation>
    <scope>NUCLEOTIDE SEQUENCE [LARGE SCALE GENOMIC DNA]</scope>
    <source>
        <strain evidence="2">ATCC 19365 / DSM 765 / NCIMB 8382 / VKM B-1628</strain>
    </source>
</reference>
<dbReference type="Proteomes" id="UP000006346">
    <property type="component" value="Chromosome"/>
</dbReference>
<dbReference type="EMBL" id="CP003108">
    <property type="protein sequence ID" value="AET70572.1"/>
    <property type="molecule type" value="Genomic_DNA"/>
</dbReference>
<dbReference type="PANTHER" id="PTHR21485">
    <property type="entry name" value="HAD SUPERFAMILY MEMBERS CMAS AND KDSC"/>
    <property type="match status" value="1"/>
</dbReference>
<evidence type="ECO:0000313" key="1">
    <source>
        <dbReference type="EMBL" id="AET70572.1"/>
    </source>
</evidence>
<dbReference type="KEGG" id="dor:Desor_5187"/>
<dbReference type="RefSeq" id="WP_014187376.1">
    <property type="nucleotide sequence ID" value="NC_016584.1"/>
</dbReference>
<keyword evidence="2" id="KW-1185">Reference proteome</keyword>
<dbReference type="PATRIC" id="fig|768706.3.peg.5282"/>
<reference evidence="1 2" key="2">
    <citation type="journal article" date="2012" name="J. Bacteriol.">
        <title>Complete genome sequences of Desulfosporosinus orientis DSM765T, Desulfosporosinus youngiae DSM17734T, Desulfosporosinus meridiei DSM13257T, and Desulfosporosinus acidiphilus DSM22704T.</title>
        <authorList>
            <person name="Pester M."/>
            <person name="Brambilla E."/>
            <person name="Alazard D."/>
            <person name="Rattei T."/>
            <person name="Weinmaier T."/>
            <person name="Han J."/>
            <person name="Lucas S."/>
            <person name="Lapidus A."/>
            <person name="Cheng J.F."/>
            <person name="Goodwin L."/>
            <person name="Pitluck S."/>
            <person name="Peters L."/>
            <person name="Ovchinnikova G."/>
            <person name="Teshima H."/>
            <person name="Detter J.C."/>
            <person name="Han C.S."/>
            <person name="Tapia R."/>
            <person name="Land M.L."/>
            <person name="Hauser L."/>
            <person name="Kyrpides N.C."/>
            <person name="Ivanova N.N."/>
            <person name="Pagani I."/>
            <person name="Huntmann M."/>
            <person name="Wei C.L."/>
            <person name="Davenport K.W."/>
            <person name="Daligault H."/>
            <person name="Chain P.S."/>
            <person name="Chen A."/>
            <person name="Mavromatis K."/>
            <person name="Markowitz V."/>
            <person name="Szeto E."/>
            <person name="Mikhailova N."/>
            <person name="Pati A."/>
            <person name="Wagner M."/>
            <person name="Woyke T."/>
            <person name="Ollivier B."/>
            <person name="Klenk H.P."/>
            <person name="Spring S."/>
            <person name="Loy A."/>
        </authorList>
    </citation>
    <scope>NUCLEOTIDE SEQUENCE [LARGE SCALE GENOMIC DNA]</scope>
    <source>
        <strain evidence="2">ATCC 19365 / DSM 765 / NCIMB 8382 / VKM B-1628</strain>
    </source>
</reference>
<dbReference type="eggNOG" id="COG1083">
    <property type="taxonomic scope" value="Bacteria"/>
</dbReference>